<evidence type="ECO:0000313" key="5">
    <source>
        <dbReference type="Proteomes" id="UP000053240"/>
    </source>
</evidence>
<dbReference type="InterPro" id="IPR002018">
    <property type="entry name" value="CarbesteraseB"/>
</dbReference>
<dbReference type="PANTHER" id="PTHR45892">
    <property type="entry name" value="AMINOACYLASE-1"/>
    <property type="match status" value="1"/>
</dbReference>
<keyword evidence="2" id="KW-0325">Glycoprotein</keyword>
<dbReference type="Gene3D" id="3.40.630.10">
    <property type="entry name" value="Zn peptidases"/>
    <property type="match status" value="1"/>
</dbReference>
<accession>A0A0N0PAV5</accession>
<evidence type="ECO:0000259" key="3">
    <source>
        <dbReference type="Pfam" id="PF00135"/>
    </source>
</evidence>
<dbReference type="Pfam" id="PF01546">
    <property type="entry name" value="Peptidase_M20"/>
    <property type="match status" value="1"/>
</dbReference>
<dbReference type="Proteomes" id="UP000053240">
    <property type="component" value="Unassembled WGS sequence"/>
</dbReference>
<dbReference type="InterPro" id="IPR029058">
    <property type="entry name" value="AB_hydrolase_fold"/>
</dbReference>
<dbReference type="GO" id="GO:0004046">
    <property type="term" value="F:aminoacylase activity"/>
    <property type="evidence" value="ECO:0007669"/>
    <property type="project" value="TreeGrafter"/>
</dbReference>
<dbReference type="InterPro" id="IPR019819">
    <property type="entry name" value="Carboxylesterase_B_CS"/>
</dbReference>
<dbReference type="FunFam" id="3.40.630.10:FF:000019">
    <property type="entry name" value="Aminoacylase 1"/>
    <property type="match status" value="1"/>
</dbReference>
<gene>
    <name evidence="4" type="ORF">RR48_03743</name>
</gene>
<keyword evidence="1" id="KW-0378">Hydrolase</keyword>
<dbReference type="SUPFAM" id="SSF53474">
    <property type="entry name" value="alpha/beta-Hydrolases"/>
    <property type="match status" value="1"/>
</dbReference>
<evidence type="ECO:0000256" key="1">
    <source>
        <dbReference type="ARBA" id="ARBA00022801"/>
    </source>
</evidence>
<dbReference type="AlphaFoldDB" id="A0A0N0PAV5"/>
<dbReference type="EMBL" id="KQ461153">
    <property type="protein sequence ID" value="KPJ08637.1"/>
    <property type="molecule type" value="Genomic_DNA"/>
</dbReference>
<protein>
    <submittedName>
        <fullName evidence="4">Aminoacylase-1</fullName>
    </submittedName>
</protein>
<keyword evidence="5" id="KW-1185">Reference proteome</keyword>
<feature type="domain" description="Carboxylesterase type B" evidence="3">
    <location>
        <begin position="215"/>
        <end position="338"/>
    </location>
</feature>
<dbReference type="Gene3D" id="3.40.50.1820">
    <property type="entry name" value="alpha/beta hydrolase"/>
    <property type="match status" value="2"/>
</dbReference>
<sequence>MSADYATNPALNTLRDYLRIRSVHPNVNYDECLTFLRGQAAAIGLPVQVFEVVPKKPVLVMTWEGLQPDLPSILLNSHMDVVPVFEKSWKHPPFAAEIVDGVIYGRGVQDMKSVAVQYLEAVRRLKNKGIRLKRTVHLSFVPDEEVGGAKGMAEFVKTDHYKNLRVGFALDEGIACATEEYQVFNGERTIWHLNVVCPGKSGHGSLLLPDTCGEKVRISDGVLEGKVTNNGHKGKIYSFRGIPYAQPPLGDLRFKAPQPVKPWNGVRDAKKLGNECYQYNIFSKTLNQGSEDCLYINVFSPNLKPTNPLPVMVWIHGGGFTCGSGTDESYGPDYLIRHDTPKTYPEKDEKEIYEFFKALRFETLVKKHITVTYAETNKELLFVPFSIVVEKQFGDNERFMVAEPIEVLRNCGIHDGVDVMEGYTEDEGVVFLTAGKDVYKMISQANKYPEFLVPKTMSIYCPLIDQMEVGKMIKQFYFKDEEVSMDNLYNLLKYFGAESFKYPTILFQKICAKRGKNNIFLYKFTCKSELNVFKHIMGVEDFILRDKTLVSHGDDLPYIFHIKLLTDINPKIATNSRALKMIDQVTKLWTNFAKYGNPTPDESLGVIWKPYTLEGQDFLDIGENLVAGTRPDKDELEFWERIYTKYCPKYAP</sequence>
<dbReference type="InterPro" id="IPR002933">
    <property type="entry name" value="Peptidase_M20"/>
</dbReference>
<dbReference type="STRING" id="76193.A0A0N0PAV5"/>
<dbReference type="PROSITE" id="PS00758">
    <property type="entry name" value="ARGE_DAPE_CPG2_1"/>
    <property type="match status" value="1"/>
</dbReference>
<organism evidence="4 5">
    <name type="scientific">Papilio machaon</name>
    <name type="common">Old World swallowtail butterfly</name>
    <dbReference type="NCBI Taxonomy" id="76193"/>
    <lineage>
        <taxon>Eukaryota</taxon>
        <taxon>Metazoa</taxon>
        <taxon>Ecdysozoa</taxon>
        <taxon>Arthropoda</taxon>
        <taxon>Hexapoda</taxon>
        <taxon>Insecta</taxon>
        <taxon>Pterygota</taxon>
        <taxon>Neoptera</taxon>
        <taxon>Endopterygota</taxon>
        <taxon>Lepidoptera</taxon>
        <taxon>Glossata</taxon>
        <taxon>Ditrysia</taxon>
        <taxon>Papilionoidea</taxon>
        <taxon>Papilionidae</taxon>
        <taxon>Papilioninae</taxon>
        <taxon>Papilio</taxon>
    </lineage>
</organism>
<name>A0A0N0PAV5_PAPMA</name>
<dbReference type="PROSITE" id="PS00941">
    <property type="entry name" value="CARBOXYLESTERASE_B_2"/>
    <property type="match status" value="1"/>
</dbReference>
<dbReference type="PANTHER" id="PTHR45892:SF1">
    <property type="entry name" value="AMINOACYLASE-1"/>
    <property type="match status" value="1"/>
</dbReference>
<reference evidence="4 5" key="1">
    <citation type="journal article" date="2015" name="Nat. Commun.">
        <title>Outbred genome sequencing and CRISPR/Cas9 gene editing in butterflies.</title>
        <authorList>
            <person name="Li X."/>
            <person name="Fan D."/>
            <person name="Zhang W."/>
            <person name="Liu G."/>
            <person name="Zhang L."/>
            <person name="Zhao L."/>
            <person name="Fang X."/>
            <person name="Chen L."/>
            <person name="Dong Y."/>
            <person name="Chen Y."/>
            <person name="Ding Y."/>
            <person name="Zhao R."/>
            <person name="Feng M."/>
            <person name="Zhu Y."/>
            <person name="Feng Y."/>
            <person name="Jiang X."/>
            <person name="Zhu D."/>
            <person name="Xiang H."/>
            <person name="Feng X."/>
            <person name="Li S."/>
            <person name="Wang J."/>
            <person name="Zhang G."/>
            <person name="Kronforst M.R."/>
            <person name="Wang W."/>
        </authorList>
    </citation>
    <scope>NUCLEOTIDE SEQUENCE [LARGE SCALE GENOMIC DNA]</scope>
    <source>
        <strain evidence="4">Ya'a_city_454_Pm</strain>
        <tissue evidence="4">Whole body</tissue>
    </source>
</reference>
<dbReference type="Pfam" id="PF00135">
    <property type="entry name" value="COesterase"/>
    <property type="match status" value="2"/>
</dbReference>
<feature type="domain" description="Carboxylesterase type B" evidence="3">
    <location>
        <begin position="344"/>
        <end position="639"/>
    </location>
</feature>
<evidence type="ECO:0000256" key="2">
    <source>
        <dbReference type="ARBA" id="ARBA00023180"/>
    </source>
</evidence>
<dbReference type="InterPro" id="IPR001261">
    <property type="entry name" value="ArgE/DapE_CS"/>
</dbReference>
<dbReference type="InterPro" id="IPR052083">
    <property type="entry name" value="Aminoacylase-1_M20A"/>
</dbReference>
<dbReference type="SUPFAM" id="SSF53187">
    <property type="entry name" value="Zn-dependent exopeptidases"/>
    <property type="match status" value="1"/>
</dbReference>
<dbReference type="InParanoid" id="A0A0N0PAV5"/>
<evidence type="ECO:0000313" key="4">
    <source>
        <dbReference type="EMBL" id="KPJ08637.1"/>
    </source>
</evidence>
<proteinExistence type="predicted"/>